<accession>A0AC35TLD0</accession>
<organism evidence="1 2">
    <name type="scientific">Rhabditophanes sp. KR3021</name>
    <dbReference type="NCBI Taxonomy" id="114890"/>
    <lineage>
        <taxon>Eukaryota</taxon>
        <taxon>Metazoa</taxon>
        <taxon>Ecdysozoa</taxon>
        <taxon>Nematoda</taxon>
        <taxon>Chromadorea</taxon>
        <taxon>Rhabditida</taxon>
        <taxon>Tylenchina</taxon>
        <taxon>Panagrolaimomorpha</taxon>
        <taxon>Strongyloidoidea</taxon>
        <taxon>Alloionematidae</taxon>
        <taxon>Rhabditophanes</taxon>
    </lineage>
</organism>
<name>A0AC35TLD0_9BILA</name>
<evidence type="ECO:0000313" key="2">
    <source>
        <dbReference type="WBParaSite" id="RSKR_0000184000.1"/>
    </source>
</evidence>
<sequence>MQMQQVLQNAPYNQGTNDNKDQLSWTQLLQISKKKHITEQSFHDICQAYISVDRCLQNCESVSENSARLRKTYAGIRFICIEHKKEFFTHLPCLAENEPTAMAECKNEINQSLISSSNFGEAIVKREQHNIRNRFSNLCRDLKHMIRCIKPVTYKACGGDAARIMMKFITIGFTSFEQLYSQLGVSDHLPATCKSLVITSNGKEMTDEDHDRIFEENGSFNQYNQPYSPGDTTFENNSSVIFSKISIFTISVINILLLISIII</sequence>
<reference evidence="2" key="1">
    <citation type="submission" date="2016-11" db="UniProtKB">
        <authorList>
            <consortium name="WormBaseParasite"/>
        </authorList>
    </citation>
    <scope>IDENTIFICATION</scope>
    <source>
        <strain evidence="2">KR3021</strain>
    </source>
</reference>
<dbReference type="WBParaSite" id="RSKR_0000184000.1">
    <property type="protein sequence ID" value="RSKR_0000184000.1"/>
    <property type="gene ID" value="RSKR_0000184000"/>
</dbReference>
<dbReference type="Proteomes" id="UP000095286">
    <property type="component" value="Unplaced"/>
</dbReference>
<proteinExistence type="predicted"/>
<protein>
    <submittedName>
        <fullName evidence="2">CPG4 domain-containing protein</fullName>
    </submittedName>
</protein>
<evidence type="ECO:0000313" key="1">
    <source>
        <dbReference type="Proteomes" id="UP000095286"/>
    </source>
</evidence>